<comment type="subcellular location">
    <subcellularLocation>
        <location evidence="1">Nucleus</location>
    </subcellularLocation>
</comment>
<dbReference type="InterPro" id="IPR013087">
    <property type="entry name" value="Znf_C2H2_type"/>
</dbReference>
<name>A0A914V7C5_9BILA</name>
<dbReference type="SUPFAM" id="SSF57667">
    <property type="entry name" value="beta-beta-alpha zinc fingers"/>
    <property type="match status" value="2"/>
</dbReference>
<keyword evidence="3" id="KW-0677">Repeat</keyword>
<proteinExistence type="predicted"/>
<reference evidence="10" key="1">
    <citation type="submission" date="2022-11" db="UniProtKB">
        <authorList>
            <consortium name="WormBaseParasite"/>
        </authorList>
    </citation>
    <scope>IDENTIFICATION</scope>
</reference>
<dbReference type="WBParaSite" id="PSAMB.scaffold1616size29332.g14068.t1">
    <property type="protein sequence ID" value="PSAMB.scaffold1616size29332.g14068.t1"/>
    <property type="gene ID" value="PSAMB.scaffold1616size29332.g14068"/>
</dbReference>
<protein>
    <submittedName>
        <fullName evidence="10">C2H2-type domain-containing protein</fullName>
    </submittedName>
</protein>
<evidence type="ECO:0000256" key="7">
    <source>
        <dbReference type="SAM" id="MobiDB-lite"/>
    </source>
</evidence>
<evidence type="ECO:0000256" key="4">
    <source>
        <dbReference type="ARBA" id="ARBA00022771"/>
    </source>
</evidence>
<feature type="domain" description="C2H2-type" evidence="8">
    <location>
        <begin position="100"/>
        <end position="122"/>
    </location>
</feature>
<dbReference type="PANTHER" id="PTHR23067">
    <property type="entry name" value="DOUBLE-STRANDED RNA-BINDING ZINC FINGER PROTEIN"/>
    <property type="match status" value="1"/>
</dbReference>
<evidence type="ECO:0000256" key="5">
    <source>
        <dbReference type="ARBA" id="ARBA00022833"/>
    </source>
</evidence>
<evidence type="ECO:0000313" key="9">
    <source>
        <dbReference type="Proteomes" id="UP000887566"/>
    </source>
</evidence>
<keyword evidence="9" id="KW-1185">Reference proteome</keyword>
<dbReference type="AlphaFoldDB" id="A0A914V7C5"/>
<dbReference type="Gene3D" id="3.30.160.60">
    <property type="entry name" value="Classic Zinc Finger"/>
    <property type="match status" value="2"/>
</dbReference>
<dbReference type="InterPro" id="IPR051845">
    <property type="entry name" value="Znf385"/>
</dbReference>
<dbReference type="SMART" id="SM00451">
    <property type="entry name" value="ZnF_U1"/>
    <property type="match status" value="2"/>
</dbReference>
<evidence type="ECO:0000313" key="10">
    <source>
        <dbReference type="WBParaSite" id="PSAMB.scaffold1616size29332.g14068.t1"/>
    </source>
</evidence>
<dbReference type="SMART" id="SM00355">
    <property type="entry name" value="ZnF_C2H2"/>
    <property type="match status" value="2"/>
</dbReference>
<sequence length="278" mass="29996">MGVVRPICDHRSSFTVTHHLRARLAVFRIPAIMRRSVFSPPKKSSPQTTTTTAALPGRRARPLGRRLNDCGRGRPGSLESRNKGDGSETDSTSTSSIYYCSLCSIAVNSHAQMQSHHAGIKHRQRANGQTQKRNSRSSSTSSEPPGEIVAESGYTSGSGDEVLLRVGGLEADGTGPSYKCQLCSVHMNSEAQAKQHLNSPKHILRASGSLRPFRRKTSNSFRKKMTKQATVTGSCEKTVGELEDDGCETSPIGGLDDTDLRSETPSPELGETDSTLTV</sequence>
<dbReference type="InterPro" id="IPR003604">
    <property type="entry name" value="Matrin/U1-like-C_Znf_C2H2"/>
</dbReference>
<evidence type="ECO:0000256" key="2">
    <source>
        <dbReference type="ARBA" id="ARBA00022723"/>
    </source>
</evidence>
<dbReference type="PANTHER" id="PTHR23067:SF12">
    <property type="entry name" value="ZINC FINGER PROTEIN 385D"/>
    <property type="match status" value="1"/>
</dbReference>
<dbReference type="GO" id="GO:0008270">
    <property type="term" value="F:zinc ion binding"/>
    <property type="evidence" value="ECO:0007669"/>
    <property type="project" value="UniProtKB-KW"/>
</dbReference>
<keyword evidence="6" id="KW-0539">Nucleus</keyword>
<evidence type="ECO:0000256" key="3">
    <source>
        <dbReference type="ARBA" id="ARBA00022737"/>
    </source>
</evidence>
<dbReference type="GO" id="GO:0005634">
    <property type="term" value="C:nucleus"/>
    <property type="evidence" value="ECO:0007669"/>
    <property type="project" value="UniProtKB-SubCell"/>
</dbReference>
<evidence type="ECO:0000256" key="1">
    <source>
        <dbReference type="ARBA" id="ARBA00004123"/>
    </source>
</evidence>
<evidence type="ECO:0000259" key="8">
    <source>
        <dbReference type="PROSITE" id="PS00028"/>
    </source>
</evidence>
<evidence type="ECO:0000256" key="6">
    <source>
        <dbReference type="ARBA" id="ARBA00023242"/>
    </source>
</evidence>
<feature type="region of interest" description="Disordered" evidence="7">
    <location>
        <begin position="114"/>
        <end position="157"/>
    </location>
</feature>
<accession>A0A914V7C5</accession>
<dbReference type="InterPro" id="IPR036236">
    <property type="entry name" value="Znf_C2H2_sf"/>
</dbReference>
<keyword evidence="5" id="KW-0862">Zinc</keyword>
<feature type="region of interest" description="Disordered" evidence="7">
    <location>
        <begin position="241"/>
        <end position="278"/>
    </location>
</feature>
<feature type="region of interest" description="Disordered" evidence="7">
    <location>
        <begin position="37"/>
        <end position="94"/>
    </location>
</feature>
<feature type="compositionally biased region" description="Low complexity" evidence="7">
    <location>
        <begin position="48"/>
        <end position="57"/>
    </location>
</feature>
<keyword evidence="2" id="KW-0479">Metal-binding</keyword>
<feature type="domain" description="C2H2-type" evidence="8">
    <location>
        <begin position="180"/>
        <end position="202"/>
    </location>
</feature>
<dbReference type="Pfam" id="PF12874">
    <property type="entry name" value="zf-met"/>
    <property type="match status" value="2"/>
</dbReference>
<keyword evidence="4" id="KW-0863">Zinc-finger</keyword>
<dbReference type="Proteomes" id="UP000887566">
    <property type="component" value="Unplaced"/>
</dbReference>
<organism evidence="9 10">
    <name type="scientific">Plectus sambesii</name>
    <dbReference type="NCBI Taxonomy" id="2011161"/>
    <lineage>
        <taxon>Eukaryota</taxon>
        <taxon>Metazoa</taxon>
        <taxon>Ecdysozoa</taxon>
        <taxon>Nematoda</taxon>
        <taxon>Chromadorea</taxon>
        <taxon>Plectida</taxon>
        <taxon>Plectina</taxon>
        <taxon>Plectoidea</taxon>
        <taxon>Plectidae</taxon>
        <taxon>Plectus</taxon>
    </lineage>
</organism>
<dbReference type="PROSITE" id="PS00028">
    <property type="entry name" value="ZINC_FINGER_C2H2_1"/>
    <property type="match status" value="2"/>
</dbReference>
<dbReference type="GO" id="GO:0003676">
    <property type="term" value="F:nucleic acid binding"/>
    <property type="evidence" value="ECO:0007669"/>
    <property type="project" value="InterPro"/>
</dbReference>